<dbReference type="Gene3D" id="3.40.140.10">
    <property type="entry name" value="Cytidine Deaminase, domain 2"/>
    <property type="match status" value="1"/>
</dbReference>
<dbReference type="InterPro" id="IPR016193">
    <property type="entry name" value="Cytidine_deaminase-like"/>
</dbReference>
<protein>
    <submittedName>
        <fullName evidence="4">Nucleoside deaminase</fullName>
    </submittedName>
</protein>
<dbReference type="Pfam" id="PF00383">
    <property type="entry name" value="dCMP_cyt_deam_1"/>
    <property type="match status" value="1"/>
</dbReference>
<keyword evidence="2" id="KW-0862">Zinc</keyword>
<evidence type="ECO:0000256" key="2">
    <source>
        <dbReference type="ARBA" id="ARBA00022833"/>
    </source>
</evidence>
<name>A0ABW9SLK9_9BURK</name>
<reference evidence="4 5" key="1">
    <citation type="submission" date="2019-11" db="EMBL/GenBank/DDBJ databases">
        <title>Type strains purchased from KCTC, JCM and DSMZ.</title>
        <authorList>
            <person name="Lu H."/>
        </authorList>
    </citation>
    <scope>NUCLEOTIDE SEQUENCE [LARGE SCALE GENOMIC DNA]</scope>
    <source>
        <strain evidence="4 5">DSM 103461</strain>
    </source>
</reference>
<dbReference type="SUPFAM" id="SSF53927">
    <property type="entry name" value="Cytidine deaminase-like"/>
    <property type="match status" value="1"/>
</dbReference>
<evidence type="ECO:0000313" key="4">
    <source>
        <dbReference type="EMBL" id="MTW33048.1"/>
    </source>
</evidence>
<accession>A0ABW9SLK9</accession>
<dbReference type="InterPro" id="IPR002125">
    <property type="entry name" value="CMP_dCMP_dom"/>
</dbReference>
<feature type="domain" description="CMP/dCMP-type deaminase" evidence="3">
    <location>
        <begin position="7"/>
        <end position="139"/>
    </location>
</feature>
<evidence type="ECO:0000256" key="1">
    <source>
        <dbReference type="ARBA" id="ARBA00022723"/>
    </source>
</evidence>
<keyword evidence="1" id="KW-0479">Metal-binding</keyword>
<evidence type="ECO:0000313" key="5">
    <source>
        <dbReference type="Proteomes" id="UP000735592"/>
    </source>
</evidence>
<evidence type="ECO:0000259" key="3">
    <source>
        <dbReference type="PROSITE" id="PS51747"/>
    </source>
</evidence>
<comment type="caution">
    <text evidence="4">The sequence shown here is derived from an EMBL/GenBank/DDBJ whole genome shotgun (WGS) entry which is preliminary data.</text>
</comment>
<dbReference type="EMBL" id="WNKW01000002">
    <property type="protein sequence ID" value="MTW33048.1"/>
    <property type="molecule type" value="Genomic_DNA"/>
</dbReference>
<gene>
    <name evidence="4" type="ORF">GM655_09430</name>
</gene>
<proteinExistence type="predicted"/>
<sequence>MAYKKTIDVQAAVAIAAAEAISAKTQGTFGVGGLMLDQHGNVLQSVHSNVIKQGLIFDPTAHAERQLIDWYYAEKARGTALPPPGEVTIVTSLDPCCMCAGAILAAGFNVLVAAPDHNAGINYDGTASFVALPAALRPQAAGSFSYPAVLGASSYQRSASGAAPKSFFIGKTIAEPTQALCSLVFEATSEAVLALFQNDLPREQLRDPATLPADHAIVQGLKQLYPDALTHRCMPQQPDAGLAPFLKQAMLRDREHGGAGDAVALLDGFGNLLLCMSGRLSQSGIRSAFMETTRAYAQLRYKLMAGATPERQQEVQQYLGHPKEGTFVFALGPDASALSFMNLGAYGSTMEGPLPIYNPAQFQYVLPRLADAALEQICAAMPPLYRDVIRIRPVAVADQLLIDELSELSACAGS</sequence>
<dbReference type="RefSeq" id="WP_155434421.1">
    <property type="nucleotide sequence ID" value="NZ_JBHLXK010000004.1"/>
</dbReference>
<dbReference type="CDD" id="cd01285">
    <property type="entry name" value="nucleoside_deaminase"/>
    <property type="match status" value="1"/>
</dbReference>
<organism evidence="4 5">
    <name type="scientific">Pseudoduganella danionis</name>
    <dbReference type="NCBI Taxonomy" id="1890295"/>
    <lineage>
        <taxon>Bacteria</taxon>
        <taxon>Pseudomonadati</taxon>
        <taxon>Pseudomonadota</taxon>
        <taxon>Betaproteobacteria</taxon>
        <taxon>Burkholderiales</taxon>
        <taxon>Oxalobacteraceae</taxon>
        <taxon>Telluria group</taxon>
        <taxon>Pseudoduganella</taxon>
    </lineage>
</organism>
<keyword evidence="5" id="KW-1185">Reference proteome</keyword>
<dbReference type="InterPro" id="IPR016192">
    <property type="entry name" value="APOBEC/CMP_deaminase_Zn-bd"/>
</dbReference>
<dbReference type="Proteomes" id="UP000735592">
    <property type="component" value="Unassembled WGS sequence"/>
</dbReference>
<dbReference type="PROSITE" id="PS00903">
    <property type="entry name" value="CYT_DCMP_DEAMINASES_1"/>
    <property type="match status" value="1"/>
</dbReference>
<dbReference type="PROSITE" id="PS51747">
    <property type="entry name" value="CYT_DCMP_DEAMINASES_2"/>
    <property type="match status" value="1"/>
</dbReference>